<dbReference type="PANTHER" id="PTHR30537:SF1">
    <property type="entry name" value="HTH-TYPE TRANSCRIPTIONAL REGULATOR PGRR"/>
    <property type="match status" value="1"/>
</dbReference>
<dbReference type="Gene3D" id="3.40.190.290">
    <property type="match status" value="1"/>
</dbReference>
<evidence type="ECO:0000313" key="7">
    <source>
        <dbReference type="Proteomes" id="UP001237448"/>
    </source>
</evidence>
<comment type="caution">
    <text evidence="6">The sequence shown here is derived from an EMBL/GenBank/DDBJ whole genome shotgun (WGS) entry which is preliminary data.</text>
</comment>
<name>A0ABU0FFP2_9HYPH</name>
<evidence type="ECO:0000259" key="5">
    <source>
        <dbReference type="PROSITE" id="PS50931"/>
    </source>
</evidence>
<reference evidence="6 7" key="1">
    <citation type="submission" date="2023-07" db="EMBL/GenBank/DDBJ databases">
        <title>Genomic Encyclopedia of Type Strains, Phase IV (KMG-IV): sequencing the most valuable type-strain genomes for metagenomic binning, comparative biology and taxonomic classification.</title>
        <authorList>
            <person name="Goeker M."/>
        </authorList>
    </citation>
    <scope>NUCLEOTIDE SEQUENCE [LARGE SCALE GENOMIC DNA]</scope>
    <source>
        <strain evidence="6 7">DSM 5896</strain>
    </source>
</reference>
<dbReference type="PANTHER" id="PTHR30537">
    <property type="entry name" value="HTH-TYPE TRANSCRIPTIONAL REGULATOR"/>
    <property type="match status" value="1"/>
</dbReference>
<keyword evidence="3 6" id="KW-0238">DNA-binding</keyword>
<dbReference type="PRINTS" id="PR00039">
    <property type="entry name" value="HTHLYSR"/>
</dbReference>
<organism evidence="6 7">
    <name type="scientific">Labrys monachus</name>
    <dbReference type="NCBI Taxonomy" id="217067"/>
    <lineage>
        <taxon>Bacteria</taxon>
        <taxon>Pseudomonadati</taxon>
        <taxon>Pseudomonadota</taxon>
        <taxon>Alphaproteobacteria</taxon>
        <taxon>Hyphomicrobiales</taxon>
        <taxon>Xanthobacteraceae</taxon>
        <taxon>Labrys</taxon>
    </lineage>
</organism>
<accession>A0ABU0FFP2</accession>
<dbReference type="SUPFAM" id="SSF53850">
    <property type="entry name" value="Periplasmic binding protein-like II"/>
    <property type="match status" value="1"/>
</dbReference>
<dbReference type="InterPro" id="IPR058163">
    <property type="entry name" value="LysR-type_TF_proteobact-type"/>
</dbReference>
<dbReference type="Pfam" id="PF03466">
    <property type="entry name" value="LysR_substrate"/>
    <property type="match status" value="1"/>
</dbReference>
<dbReference type="InterPro" id="IPR000847">
    <property type="entry name" value="LysR_HTH_N"/>
</dbReference>
<keyword evidence="4" id="KW-0804">Transcription</keyword>
<keyword evidence="2" id="KW-0805">Transcription regulation</keyword>
<dbReference type="Pfam" id="PF00126">
    <property type="entry name" value="HTH_1"/>
    <property type="match status" value="1"/>
</dbReference>
<evidence type="ECO:0000313" key="6">
    <source>
        <dbReference type="EMBL" id="MDQ0393424.1"/>
    </source>
</evidence>
<keyword evidence="7" id="KW-1185">Reference proteome</keyword>
<dbReference type="InterPro" id="IPR036388">
    <property type="entry name" value="WH-like_DNA-bd_sf"/>
</dbReference>
<dbReference type="InterPro" id="IPR005119">
    <property type="entry name" value="LysR_subst-bd"/>
</dbReference>
<feature type="domain" description="HTH lysR-type" evidence="5">
    <location>
        <begin position="1"/>
        <end position="61"/>
    </location>
</feature>
<sequence length="298" mass="33023">MDGTEFSQLKAFVAVCDERAFGRAAKRLAISPSALSRTVRSLESRLGIRLLNRTTRSVGLTEAGSVLYDRVKPMMMAMDEAVLAVGAYQDEPKGVVRINLPSIAARIAILPRLQQFRLAYPQVRLDLAIDNDIADVVAQGFDAGVRIGGQISRDMVAVRLTRDLRMAVVGAPSYFADRRLPQAPADLKDHFCLTYKWKSTGALYPWRFEGVDGAIDVDVENVLTVDDTDLLLSAARQGLGLAYLIEDLVAPFVESKELIRVLEPWCRVFPGFYLYYSERTHMAASVRAFIDFMKVAGA</sequence>
<evidence type="ECO:0000256" key="4">
    <source>
        <dbReference type="ARBA" id="ARBA00023163"/>
    </source>
</evidence>
<evidence type="ECO:0000256" key="1">
    <source>
        <dbReference type="ARBA" id="ARBA00009437"/>
    </source>
</evidence>
<evidence type="ECO:0000256" key="2">
    <source>
        <dbReference type="ARBA" id="ARBA00023015"/>
    </source>
</evidence>
<dbReference type="Proteomes" id="UP001237448">
    <property type="component" value="Unassembled WGS sequence"/>
</dbReference>
<comment type="similarity">
    <text evidence="1">Belongs to the LysR transcriptional regulatory family.</text>
</comment>
<proteinExistence type="inferred from homology"/>
<protein>
    <submittedName>
        <fullName evidence="6">DNA-binding transcriptional LysR family regulator</fullName>
    </submittedName>
</protein>
<dbReference type="GO" id="GO:0003677">
    <property type="term" value="F:DNA binding"/>
    <property type="evidence" value="ECO:0007669"/>
    <property type="project" value="UniProtKB-KW"/>
</dbReference>
<dbReference type="RefSeq" id="WP_307428739.1">
    <property type="nucleotide sequence ID" value="NZ_JAUSVK010000001.1"/>
</dbReference>
<dbReference type="EMBL" id="JAUSVK010000001">
    <property type="protein sequence ID" value="MDQ0393424.1"/>
    <property type="molecule type" value="Genomic_DNA"/>
</dbReference>
<dbReference type="PROSITE" id="PS50931">
    <property type="entry name" value="HTH_LYSR"/>
    <property type="match status" value="1"/>
</dbReference>
<gene>
    <name evidence="6" type="ORF">J3R73_003216</name>
</gene>
<dbReference type="Gene3D" id="1.10.10.10">
    <property type="entry name" value="Winged helix-like DNA-binding domain superfamily/Winged helix DNA-binding domain"/>
    <property type="match status" value="1"/>
</dbReference>
<dbReference type="CDD" id="cd08474">
    <property type="entry name" value="PBP2_CrgA_like_5"/>
    <property type="match status" value="1"/>
</dbReference>
<dbReference type="InterPro" id="IPR036390">
    <property type="entry name" value="WH_DNA-bd_sf"/>
</dbReference>
<dbReference type="SUPFAM" id="SSF46785">
    <property type="entry name" value="Winged helix' DNA-binding domain"/>
    <property type="match status" value="1"/>
</dbReference>
<evidence type="ECO:0000256" key="3">
    <source>
        <dbReference type="ARBA" id="ARBA00023125"/>
    </source>
</evidence>